<keyword evidence="3" id="KW-1185">Reference proteome</keyword>
<dbReference type="EMBL" id="KV784357">
    <property type="protein sequence ID" value="OEU17946.1"/>
    <property type="molecule type" value="Genomic_DNA"/>
</dbReference>
<protein>
    <submittedName>
        <fullName evidence="2">Uncharacterized protein</fullName>
    </submittedName>
</protein>
<reference evidence="2 3" key="1">
    <citation type="submission" date="2016-09" db="EMBL/GenBank/DDBJ databases">
        <title>Extensive genetic diversity and differential bi-allelic expression allows diatom success in the polar Southern Ocean.</title>
        <authorList>
            <consortium name="DOE Joint Genome Institute"/>
            <person name="Mock T."/>
            <person name="Otillar R.P."/>
            <person name="Strauss J."/>
            <person name="Dupont C."/>
            <person name="Frickenhaus S."/>
            <person name="Maumus F."/>
            <person name="Mcmullan M."/>
            <person name="Sanges R."/>
            <person name="Schmutz J."/>
            <person name="Toseland A."/>
            <person name="Valas R."/>
            <person name="Veluchamy A."/>
            <person name="Ward B.J."/>
            <person name="Allen A."/>
            <person name="Barry K."/>
            <person name="Falciatore A."/>
            <person name="Ferrante M."/>
            <person name="Fortunato A.E."/>
            <person name="Gloeckner G."/>
            <person name="Gruber A."/>
            <person name="Hipkin R."/>
            <person name="Janech M."/>
            <person name="Kroth P."/>
            <person name="Leese F."/>
            <person name="Lindquist E."/>
            <person name="Lyon B.R."/>
            <person name="Martin J."/>
            <person name="Mayer C."/>
            <person name="Parker M."/>
            <person name="Quesneville H."/>
            <person name="Raymond J."/>
            <person name="Uhlig C."/>
            <person name="Valentin K.U."/>
            <person name="Worden A.Z."/>
            <person name="Armbrust E.V."/>
            <person name="Bowler C."/>
            <person name="Green B."/>
            <person name="Moulton V."/>
            <person name="Van Oosterhout C."/>
            <person name="Grigoriev I."/>
        </authorList>
    </citation>
    <scope>NUCLEOTIDE SEQUENCE [LARGE SCALE GENOMIC DNA]</scope>
    <source>
        <strain evidence="2 3">CCMP1102</strain>
    </source>
</reference>
<dbReference type="Proteomes" id="UP000095751">
    <property type="component" value="Unassembled WGS sequence"/>
</dbReference>
<accession>A0A1E7FIE6</accession>
<feature type="compositionally biased region" description="Polar residues" evidence="1">
    <location>
        <begin position="51"/>
        <end position="63"/>
    </location>
</feature>
<gene>
    <name evidence="2" type="ORF">FRACYDRAFT_238377</name>
</gene>
<dbReference type="AlphaFoldDB" id="A0A1E7FIE6"/>
<dbReference type="KEGG" id="fcy:FRACYDRAFT_238377"/>
<evidence type="ECO:0000313" key="2">
    <source>
        <dbReference type="EMBL" id="OEU17946.1"/>
    </source>
</evidence>
<evidence type="ECO:0000313" key="3">
    <source>
        <dbReference type="Proteomes" id="UP000095751"/>
    </source>
</evidence>
<organism evidence="2 3">
    <name type="scientific">Fragilariopsis cylindrus CCMP1102</name>
    <dbReference type="NCBI Taxonomy" id="635003"/>
    <lineage>
        <taxon>Eukaryota</taxon>
        <taxon>Sar</taxon>
        <taxon>Stramenopiles</taxon>
        <taxon>Ochrophyta</taxon>
        <taxon>Bacillariophyta</taxon>
        <taxon>Bacillariophyceae</taxon>
        <taxon>Bacillariophycidae</taxon>
        <taxon>Bacillariales</taxon>
        <taxon>Bacillariaceae</taxon>
        <taxon>Fragilariopsis</taxon>
    </lineage>
</organism>
<proteinExistence type="predicted"/>
<name>A0A1E7FIE6_9STRA</name>
<dbReference type="InParanoid" id="A0A1E7FIE6"/>
<feature type="compositionally biased region" description="Low complexity" evidence="1">
    <location>
        <begin position="353"/>
        <end position="363"/>
    </location>
</feature>
<feature type="compositionally biased region" description="Polar residues" evidence="1">
    <location>
        <begin position="364"/>
        <end position="373"/>
    </location>
</feature>
<evidence type="ECO:0000256" key="1">
    <source>
        <dbReference type="SAM" id="MobiDB-lite"/>
    </source>
</evidence>
<feature type="region of interest" description="Disordered" evidence="1">
    <location>
        <begin position="1"/>
        <end position="24"/>
    </location>
</feature>
<sequence>MLPSPQRRGQRQRQQEQQQQSPGVLHSAAAVLFGFKNKNTINSGDEHEENSSTSGPTPVYTNNEKNELRKTISILDNKSKLPDFVQKELKILIHNFLKDTKNIAQEFLCDGHLNEDIDTKQQLTTLVDYFPETLANRYRYPRYPIQAACGTLHHRNRNHNDHHNCQNRNQNNQNQVMKPVLECNVKALPFIPTLIELGKKHNNVFGDNNEMRLGILSSDRYGYNLFDYLTCDTILSSSSATTPMTNYNCNEKIIIEEKLLDMMKQLRGMNLLLREDISKYDLLFKSLSVSSSTASRSSSERFRYLVNWYPNGLKKKAVIVEEDGIDDDEDDDDGDNGDVLLHYSTMITDFQHSSSSSSSKSKSPGQNTNNKNKIQLEERIRPFQLALKAGVRHFPNEIGYLFHKNNNGITPYDLACNQYTEDVTLNIVRQICYPDRNSDGGQDDDDDDDTSHAGLDSLLGGFMKTKKMVPLKSFLLATIDNDIKIDSLYIQLCQDPNMIQKLILLVEKDNDTDNNEGVEYWDYYNDNNIEDGGGGSSGSDCDDSNTECDFVIPVLPFTSLNRLFTIVVEEWKRVSRT</sequence>
<feature type="region of interest" description="Disordered" evidence="1">
    <location>
        <begin position="39"/>
        <end position="64"/>
    </location>
</feature>
<feature type="region of interest" description="Disordered" evidence="1">
    <location>
        <begin position="351"/>
        <end position="375"/>
    </location>
</feature>